<proteinExistence type="inferred from homology"/>
<feature type="transmembrane region" description="Helical" evidence="16">
    <location>
        <begin position="307"/>
        <end position="329"/>
    </location>
</feature>
<evidence type="ECO:0000256" key="13">
    <source>
        <dbReference type="ARBA" id="ARBA00023128"/>
    </source>
</evidence>
<dbReference type="InterPro" id="IPR001750">
    <property type="entry name" value="ND/Mrp_TM"/>
</dbReference>
<dbReference type="GO" id="GO:0042773">
    <property type="term" value="P:ATP synthesis coupled electron transport"/>
    <property type="evidence" value="ECO:0007669"/>
    <property type="project" value="InterPro"/>
</dbReference>
<comment type="function">
    <text evidence="16">Core subunit of the mitochondrial membrane respiratory chain NADH dehydrogenase (Complex I) which catalyzes electron transfer from NADH through the respiratory chain, using ubiquinone as an electron acceptor. Essential for the catalytic activity and assembly of complex I.</text>
</comment>
<feature type="transmembrane region" description="Helical" evidence="16">
    <location>
        <begin position="257"/>
        <end position="275"/>
    </location>
</feature>
<sequence length="453" mass="51025">MLMIISAWITLFFSTLLTPPKNLWAMITGQGFLIAFFSMFWMFLQDFNFSNSLFFIDKISGPLAILTCWLFPLTMLASQSKMYLEPITRQRAYIANNIFLQLTTLLAFTSTDLMLFFIFFEASLVPTMIIITRWGAQEQRLEAGTYLAFYTMLGAIPLMIWLLKFYSTHGSLLPSLAHTLHITQTPTNFPGLFWAMYNAAFLIKLPMYCLHLWLPKAHVEAPIAGSMVLAGTLLKLGGYGILRSSSLLQEDTLNQTMFIMLIAIFGILATALLCLRQTDLKSLIAMSSVSHMNLVVAAALIASPWGYSGAMAMVIAHGLTSSALFCLANTLYERTNSRTMILLRGALMIFPLTGAWWLVIILFNMALPPSVNFAGELLIMISLFNWSSIAFLIVALNLIFTTSYTLYTLWSTQRGPLPNHIKTLFPYQIREHLLLLLHILPGFLLILKPELIF</sequence>
<dbReference type="InterPro" id="IPR010227">
    <property type="entry name" value="NADH_Q_OxRdtase_chainM/4"/>
</dbReference>
<keyword evidence="10 16" id="KW-1133">Transmembrane helix</keyword>
<feature type="transmembrane region" description="Helical" evidence="16">
    <location>
        <begin position="59"/>
        <end position="78"/>
    </location>
</feature>
<dbReference type="Pfam" id="PF01059">
    <property type="entry name" value="Oxidored_q5_N"/>
    <property type="match status" value="1"/>
</dbReference>
<evidence type="ECO:0000256" key="10">
    <source>
        <dbReference type="ARBA" id="ARBA00022989"/>
    </source>
</evidence>
<feature type="transmembrane region" description="Helical" evidence="16">
    <location>
        <begin position="194"/>
        <end position="214"/>
    </location>
</feature>
<keyword evidence="14 16" id="KW-0472">Membrane</keyword>
<evidence type="ECO:0000259" key="18">
    <source>
        <dbReference type="Pfam" id="PF01059"/>
    </source>
</evidence>
<dbReference type="PANTHER" id="PTHR43507">
    <property type="entry name" value="NADH-UBIQUINONE OXIDOREDUCTASE CHAIN 4"/>
    <property type="match status" value="1"/>
</dbReference>
<accession>A0A7G1HIG6</accession>
<dbReference type="GO" id="GO:0008137">
    <property type="term" value="F:NADH dehydrogenase (ubiquinone) activity"/>
    <property type="evidence" value="ECO:0007669"/>
    <property type="project" value="UniProtKB-UniRule"/>
</dbReference>
<dbReference type="PRINTS" id="PR01437">
    <property type="entry name" value="NUOXDRDTASE4"/>
</dbReference>
<dbReference type="EC" id="7.1.1.2" evidence="3 16"/>
<feature type="domain" description="NADH:quinone oxidoreductase/Mrp antiporter transmembrane" evidence="17">
    <location>
        <begin position="110"/>
        <end position="395"/>
    </location>
</feature>
<keyword evidence="11 16" id="KW-0520">NAD</keyword>
<dbReference type="InterPro" id="IPR000260">
    <property type="entry name" value="NADH4_N"/>
</dbReference>
<dbReference type="InterPro" id="IPR003918">
    <property type="entry name" value="NADH_UbQ_OxRdtase"/>
</dbReference>
<feature type="transmembrane region" description="Helical" evidence="16">
    <location>
        <begin position="341"/>
        <end position="363"/>
    </location>
</feature>
<dbReference type="GO" id="GO:0015990">
    <property type="term" value="P:electron transport coupled proton transport"/>
    <property type="evidence" value="ECO:0007669"/>
    <property type="project" value="TreeGrafter"/>
</dbReference>
<evidence type="ECO:0000256" key="16">
    <source>
        <dbReference type="RuleBase" id="RU003297"/>
    </source>
</evidence>
<feature type="transmembrane region" description="Helical" evidence="16">
    <location>
        <begin position="27"/>
        <end position="47"/>
    </location>
</feature>
<evidence type="ECO:0000256" key="11">
    <source>
        <dbReference type="ARBA" id="ARBA00023027"/>
    </source>
</evidence>
<evidence type="ECO:0000256" key="6">
    <source>
        <dbReference type="ARBA" id="ARBA00022660"/>
    </source>
</evidence>
<comment type="subcellular location">
    <subcellularLocation>
        <location evidence="1 16">Mitochondrion membrane</location>
        <topology evidence="1 16">Multi-pass membrane protein</topology>
    </subcellularLocation>
</comment>
<keyword evidence="5 16" id="KW-0813">Transport</keyword>
<dbReference type="EMBL" id="LC536284">
    <property type="protein sequence ID" value="BCG05760.1"/>
    <property type="molecule type" value="Genomic_DNA"/>
</dbReference>
<gene>
    <name evidence="19" type="primary">ND4</name>
</gene>
<dbReference type="GO" id="GO:0048039">
    <property type="term" value="F:ubiquinone binding"/>
    <property type="evidence" value="ECO:0007669"/>
    <property type="project" value="TreeGrafter"/>
</dbReference>
<dbReference type="GO" id="GO:0003954">
    <property type="term" value="F:NADH dehydrogenase activity"/>
    <property type="evidence" value="ECO:0007669"/>
    <property type="project" value="TreeGrafter"/>
</dbReference>
<evidence type="ECO:0000256" key="5">
    <source>
        <dbReference type="ARBA" id="ARBA00022448"/>
    </source>
</evidence>
<keyword evidence="7 16" id="KW-0812">Transmembrane</keyword>
<keyword evidence="8" id="KW-1278">Translocase</keyword>
<keyword evidence="9 16" id="KW-0249">Electron transport</keyword>
<feature type="transmembrane region" description="Helical" evidence="16">
    <location>
        <begin position="143"/>
        <end position="163"/>
    </location>
</feature>
<organism evidence="19">
    <name type="scientific">Glandirana rugosa</name>
    <name type="common">Japanese wrinkled frog</name>
    <name type="synonym">Rana rugosa</name>
    <dbReference type="NCBI Taxonomy" id="8410"/>
    <lineage>
        <taxon>Eukaryota</taxon>
        <taxon>Metazoa</taxon>
        <taxon>Chordata</taxon>
        <taxon>Craniata</taxon>
        <taxon>Vertebrata</taxon>
        <taxon>Euteleostomi</taxon>
        <taxon>Amphibia</taxon>
        <taxon>Batrachia</taxon>
        <taxon>Anura</taxon>
        <taxon>Neobatrachia</taxon>
        <taxon>Ranoidea</taxon>
        <taxon>Ranidae</taxon>
        <taxon>Glandirana</taxon>
    </lineage>
</organism>
<evidence type="ECO:0000313" key="19">
    <source>
        <dbReference type="EMBL" id="BCG05760.1"/>
    </source>
</evidence>
<evidence type="ECO:0000256" key="12">
    <source>
        <dbReference type="ARBA" id="ARBA00023075"/>
    </source>
</evidence>
<feature type="transmembrane region" description="Helical" evidence="16">
    <location>
        <begin position="221"/>
        <end position="242"/>
    </location>
</feature>
<reference evidence="19" key="1">
    <citation type="submission" date="2020-03" db="EMBL/GenBank/DDBJ databases">
        <title>Taxonomic identity of four groups of Glandirana rugosa (Anura, Ranidae) in Japan revealed by the complete mitochondrial genome sequence analysis.</title>
        <authorList>
            <person name="Mochizuki M."/>
            <person name="Nakamura Y."/>
            <person name="Nakamura M."/>
        </authorList>
    </citation>
    <scope>NUCLEOTIDE SEQUENCE</scope>
    <source>
        <strain evidence="19">Shizuoka</strain>
    </source>
</reference>
<dbReference type="NCBIfam" id="TIGR01972">
    <property type="entry name" value="NDH_I_M"/>
    <property type="match status" value="1"/>
</dbReference>
<evidence type="ECO:0000256" key="8">
    <source>
        <dbReference type="ARBA" id="ARBA00022967"/>
    </source>
</evidence>
<dbReference type="PANTHER" id="PTHR43507:SF20">
    <property type="entry name" value="NADH-UBIQUINONE OXIDOREDUCTASE CHAIN 4"/>
    <property type="match status" value="1"/>
</dbReference>
<keyword evidence="13 16" id="KW-0496">Mitochondrion</keyword>
<evidence type="ECO:0000256" key="9">
    <source>
        <dbReference type="ARBA" id="ARBA00022982"/>
    </source>
</evidence>
<evidence type="ECO:0000256" key="4">
    <source>
        <dbReference type="ARBA" id="ARBA00021006"/>
    </source>
</evidence>
<feature type="transmembrane region" description="Helical" evidence="16">
    <location>
        <begin position="383"/>
        <end position="410"/>
    </location>
</feature>
<evidence type="ECO:0000256" key="3">
    <source>
        <dbReference type="ARBA" id="ARBA00012944"/>
    </source>
</evidence>
<keyword evidence="12 16" id="KW-0830">Ubiquinone</keyword>
<evidence type="ECO:0000259" key="17">
    <source>
        <dbReference type="Pfam" id="PF00361"/>
    </source>
</evidence>
<dbReference type="GO" id="GO:0031966">
    <property type="term" value="C:mitochondrial membrane"/>
    <property type="evidence" value="ECO:0007669"/>
    <property type="project" value="UniProtKB-SubCell"/>
</dbReference>
<dbReference type="Pfam" id="PF00361">
    <property type="entry name" value="Proton_antipo_M"/>
    <property type="match status" value="1"/>
</dbReference>
<protein>
    <recommendedName>
        <fullName evidence="4 16">NADH-ubiquinone oxidoreductase chain 4</fullName>
        <ecNumber evidence="3 16">7.1.1.2</ecNumber>
    </recommendedName>
</protein>
<evidence type="ECO:0000256" key="2">
    <source>
        <dbReference type="ARBA" id="ARBA00009025"/>
    </source>
</evidence>
<name>A0A7G1HIG6_GLARU</name>
<evidence type="ECO:0000256" key="14">
    <source>
        <dbReference type="ARBA" id="ARBA00023136"/>
    </source>
</evidence>
<geneLocation type="mitochondrion" evidence="19"/>
<evidence type="ECO:0000256" key="15">
    <source>
        <dbReference type="ARBA" id="ARBA00049551"/>
    </source>
</evidence>
<evidence type="ECO:0000256" key="7">
    <source>
        <dbReference type="ARBA" id="ARBA00022692"/>
    </source>
</evidence>
<feature type="domain" description="NADH:ubiquinone oxidoreductase chain 4 N-terminal" evidence="18">
    <location>
        <begin position="1"/>
        <end position="106"/>
    </location>
</feature>
<keyword evidence="6 16" id="KW-0679">Respiratory chain</keyword>
<feature type="transmembrane region" description="Helical" evidence="16">
    <location>
        <begin position="282"/>
        <end position="301"/>
    </location>
</feature>
<comment type="similarity">
    <text evidence="2 16">Belongs to the complex I subunit 4 family.</text>
</comment>
<feature type="transmembrane region" description="Helical" evidence="16">
    <location>
        <begin position="98"/>
        <end position="131"/>
    </location>
</feature>
<evidence type="ECO:0000256" key="1">
    <source>
        <dbReference type="ARBA" id="ARBA00004225"/>
    </source>
</evidence>
<dbReference type="AlphaFoldDB" id="A0A7G1HIG6"/>
<comment type="catalytic activity">
    <reaction evidence="15 16">
        <text>a ubiquinone + NADH + 5 H(+)(in) = a ubiquinol + NAD(+) + 4 H(+)(out)</text>
        <dbReference type="Rhea" id="RHEA:29091"/>
        <dbReference type="Rhea" id="RHEA-COMP:9565"/>
        <dbReference type="Rhea" id="RHEA-COMP:9566"/>
        <dbReference type="ChEBI" id="CHEBI:15378"/>
        <dbReference type="ChEBI" id="CHEBI:16389"/>
        <dbReference type="ChEBI" id="CHEBI:17976"/>
        <dbReference type="ChEBI" id="CHEBI:57540"/>
        <dbReference type="ChEBI" id="CHEBI:57945"/>
        <dbReference type="EC" id="7.1.1.2"/>
    </reaction>
</comment>